<dbReference type="PANTHER" id="PTHR38459">
    <property type="entry name" value="PROPHAGE BACTOPRENOL-LINKED GLUCOSE TRANSLOCASE HOMOLOG"/>
    <property type="match status" value="1"/>
</dbReference>
<evidence type="ECO:0000256" key="4">
    <source>
        <dbReference type="ARBA" id="ARBA00022989"/>
    </source>
</evidence>
<keyword evidence="4 6" id="KW-1133">Transmembrane helix</keyword>
<evidence type="ECO:0000256" key="1">
    <source>
        <dbReference type="ARBA" id="ARBA00004141"/>
    </source>
</evidence>
<feature type="transmembrane region" description="Helical" evidence="6">
    <location>
        <begin position="52"/>
        <end position="70"/>
    </location>
</feature>
<dbReference type="AlphaFoldDB" id="A0A5M9I285"/>
<feature type="transmembrane region" description="Helical" evidence="6">
    <location>
        <begin position="115"/>
        <end position="138"/>
    </location>
</feature>
<keyword evidence="3 6" id="KW-0812">Transmembrane</keyword>
<feature type="domain" description="GtrA/DPMS transmembrane" evidence="7">
    <location>
        <begin position="18"/>
        <end position="144"/>
    </location>
</feature>
<evidence type="ECO:0000256" key="2">
    <source>
        <dbReference type="ARBA" id="ARBA00009399"/>
    </source>
</evidence>
<dbReference type="PANTHER" id="PTHR38459:SF5">
    <property type="entry name" value="CELL WALL TEICHOIC ACID GLYCOSYLATION PROTEIN GTCA"/>
    <property type="match status" value="1"/>
</dbReference>
<dbReference type="GO" id="GO:0005886">
    <property type="term" value="C:plasma membrane"/>
    <property type="evidence" value="ECO:0007669"/>
    <property type="project" value="TreeGrafter"/>
</dbReference>
<comment type="similarity">
    <text evidence="2">Belongs to the GtrA family.</text>
</comment>
<gene>
    <name evidence="8" type="ORF">FNY66_08700</name>
</gene>
<dbReference type="Pfam" id="PF04138">
    <property type="entry name" value="GtrA_DPMS_TM"/>
    <property type="match status" value="1"/>
</dbReference>
<comment type="caution">
    <text evidence="8">The sequence shown here is derived from an EMBL/GenBank/DDBJ whole genome shotgun (WGS) entry which is preliminary data.</text>
</comment>
<keyword evidence="9" id="KW-1185">Reference proteome</keyword>
<proteinExistence type="inferred from homology"/>
<protein>
    <submittedName>
        <fullName evidence="8">GtrA family protein</fullName>
    </submittedName>
</protein>
<sequence length="146" mass="16603">MKKGIRNLAEKNKEILLYLFWGIMTTLVSWATYGFFVKVLPPGSNAIPMSNAFSWICAVLFAFVTNKLWVFRSRNLSFHVVFAEFWKFTASRLATGALEMIGVPLLVSFGLDQKIFGIDGMFAKVIISIVVVILNYIFSKFIAFKR</sequence>
<feature type="transmembrane region" description="Helical" evidence="6">
    <location>
        <begin position="90"/>
        <end position="109"/>
    </location>
</feature>
<dbReference type="OrthoDB" id="361483at2"/>
<dbReference type="RefSeq" id="WP_087150058.1">
    <property type="nucleotide sequence ID" value="NZ_VMSO01000009.1"/>
</dbReference>
<accession>A0A5M9I285</accession>
<comment type="subcellular location">
    <subcellularLocation>
        <location evidence="1">Membrane</location>
        <topology evidence="1">Multi-pass membrane protein</topology>
    </subcellularLocation>
</comment>
<dbReference type="GO" id="GO:0000271">
    <property type="term" value="P:polysaccharide biosynthetic process"/>
    <property type="evidence" value="ECO:0007669"/>
    <property type="project" value="InterPro"/>
</dbReference>
<dbReference type="EMBL" id="VMSO01000009">
    <property type="protein sequence ID" value="KAA8501405.1"/>
    <property type="molecule type" value="Genomic_DNA"/>
</dbReference>
<evidence type="ECO:0000256" key="6">
    <source>
        <dbReference type="SAM" id="Phobius"/>
    </source>
</evidence>
<evidence type="ECO:0000256" key="3">
    <source>
        <dbReference type="ARBA" id="ARBA00022692"/>
    </source>
</evidence>
<evidence type="ECO:0000313" key="9">
    <source>
        <dbReference type="Proteomes" id="UP000322025"/>
    </source>
</evidence>
<organism evidence="8 9">
    <name type="scientific">Mediterraneibacter catenae</name>
    <dbReference type="NCBI Taxonomy" id="2594882"/>
    <lineage>
        <taxon>Bacteria</taxon>
        <taxon>Bacillati</taxon>
        <taxon>Bacillota</taxon>
        <taxon>Clostridia</taxon>
        <taxon>Lachnospirales</taxon>
        <taxon>Lachnospiraceae</taxon>
        <taxon>Mediterraneibacter</taxon>
    </lineage>
</organism>
<keyword evidence="5 6" id="KW-0472">Membrane</keyword>
<evidence type="ECO:0000256" key="5">
    <source>
        <dbReference type="ARBA" id="ARBA00023136"/>
    </source>
</evidence>
<name>A0A5M9I285_9FIRM</name>
<dbReference type="InterPro" id="IPR051401">
    <property type="entry name" value="GtrA_CellWall_Glycosyl"/>
</dbReference>
<reference evidence="8 9" key="1">
    <citation type="submission" date="2019-07" db="EMBL/GenBank/DDBJ databases">
        <authorList>
            <person name="Wongkuna S."/>
            <person name="Scaria J."/>
        </authorList>
    </citation>
    <scope>NUCLEOTIDE SEQUENCE [LARGE SCALE GENOMIC DNA]</scope>
    <source>
        <strain evidence="8 9">SW178</strain>
    </source>
</reference>
<feature type="transmembrane region" description="Helical" evidence="6">
    <location>
        <begin position="15"/>
        <end position="40"/>
    </location>
</feature>
<evidence type="ECO:0000313" key="8">
    <source>
        <dbReference type="EMBL" id="KAA8501405.1"/>
    </source>
</evidence>
<dbReference type="InterPro" id="IPR007267">
    <property type="entry name" value="GtrA_DPMS_TM"/>
</dbReference>
<dbReference type="Proteomes" id="UP000322025">
    <property type="component" value="Unassembled WGS sequence"/>
</dbReference>
<evidence type="ECO:0000259" key="7">
    <source>
        <dbReference type="Pfam" id="PF04138"/>
    </source>
</evidence>